<feature type="compositionally biased region" description="Basic and acidic residues" evidence="1">
    <location>
        <begin position="260"/>
        <end position="280"/>
    </location>
</feature>
<evidence type="ECO:0000313" key="4">
    <source>
        <dbReference type="Proteomes" id="UP000634136"/>
    </source>
</evidence>
<keyword evidence="4" id="KW-1185">Reference proteome</keyword>
<dbReference type="Proteomes" id="UP000634136">
    <property type="component" value="Unassembled WGS sequence"/>
</dbReference>
<protein>
    <submittedName>
        <fullName evidence="3">Protein IWS1-like protein</fullName>
    </submittedName>
</protein>
<organism evidence="3 4">
    <name type="scientific">Senna tora</name>
    <dbReference type="NCBI Taxonomy" id="362788"/>
    <lineage>
        <taxon>Eukaryota</taxon>
        <taxon>Viridiplantae</taxon>
        <taxon>Streptophyta</taxon>
        <taxon>Embryophyta</taxon>
        <taxon>Tracheophyta</taxon>
        <taxon>Spermatophyta</taxon>
        <taxon>Magnoliopsida</taxon>
        <taxon>eudicotyledons</taxon>
        <taxon>Gunneridae</taxon>
        <taxon>Pentapetalae</taxon>
        <taxon>rosids</taxon>
        <taxon>fabids</taxon>
        <taxon>Fabales</taxon>
        <taxon>Fabaceae</taxon>
        <taxon>Caesalpinioideae</taxon>
        <taxon>Cassia clade</taxon>
        <taxon>Senna</taxon>
    </lineage>
</organism>
<gene>
    <name evidence="3" type="ORF">G2W53_004885</name>
</gene>
<evidence type="ECO:0000259" key="2">
    <source>
        <dbReference type="Pfam" id="PF23247"/>
    </source>
</evidence>
<dbReference type="OrthoDB" id="1437040at2759"/>
<proteinExistence type="predicted"/>
<dbReference type="Pfam" id="PF23247">
    <property type="entry name" value="LRR_RPS2"/>
    <property type="match status" value="1"/>
</dbReference>
<dbReference type="AlphaFoldDB" id="A0A834XE39"/>
<name>A0A834XE39_9FABA</name>
<comment type="caution">
    <text evidence="3">The sequence shown here is derived from an EMBL/GenBank/DDBJ whole genome shotgun (WGS) entry which is preliminary data.</text>
</comment>
<feature type="compositionally biased region" description="Low complexity" evidence="1">
    <location>
        <begin position="236"/>
        <end position="245"/>
    </location>
</feature>
<dbReference type="InterPro" id="IPR032675">
    <property type="entry name" value="LRR_dom_sf"/>
</dbReference>
<dbReference type="InterPro" id="IPR057135">
    <property type="entry name" value="At4g27190-like_LRR"/>
</dbReference>
<dbReference type="Gene3D" id="3.80.10.10">
    <property type="entry name" value="Ribonuclease Inhibitor"/>
    <property type="match status" value="1"/>
</dbReference>
<feature type="domain" description="Disease resistance protein At4g27190-like leucine-rich repeats" evidence="2">
    <location>
        <begin position="4"/>
        <end position="80"/>
    </location>
</feature>
<evidence type="ECO:0000256" key="1">
    <source>
        <dbReference type="SAM" id="MobiDB-lite"/>
    </source>
</evidence>
<sequence>MSFLESLEVKGCDGLKHIVTNEGDNAHDHMTYSSIFPKLKEISIEDCSFLEYIFPASHCRSFNNLEFVRIIGVNKLRYVFDDVPNMVSIGTQNYNFRALSLEYFVCSPSLVGAFQGIDFQTNIPPTSSTKMDDDDEHSEELYQEIFEYIGNLAPETNSQLQEGPKTQATLRKNKLFPSQSKKEAIENELAIQMKNNNTPNLTMSTKGSTNDILAMETPSSSSYMFYCDSLNKKVSSGEGTSSSTHSEPEIASLGPLTSTKEFHEKESMGDQELHLEKNTEESTGEGPSSEKYIKPTSSTYSETKILHKRQLSSTKGQIMVNETMTYLDEKVRVDHINSQQFEDDDLIRLLRTIDAGTTNIGVHKTYVSNIASLEDDNKVAKTFSDVEESLKMDVNEIANSEEKSIRLENDLKFLSTHYSRDGAPSLILKDKINSMLQETKHIKG</sequence>
<evidence type="ECO:0000313" key="3">
    <source>
        <dbReference type="EMBL" id="KAF7842587.1"/>
    </source>
</evidence>
<dbReference type="EMBL" id="JAAIUW010000002">
    <property type="protein sequence ID" value="KAF7842587.1"/>
    <property type="molecule type" value="Genomic_DNA"/>
</dbReference>
<accession>A0A834XE39</accession>
<reference evidence="3" key="1">
    <citation type="submission" date="2020-09" db="EMBL/GenBank/DDBJ databases">
        <title>Genome-Enabled Discovery of Anthraquinone Biosynthesis in Senna tora.</title>
        <authorList>
            <person name="Kang S.-H."/>
            <person name="Pandey R.P."/>
            <person name="Lee C.-M."/>
            <person name="Sim J.-S."/>
            <person name="Jeong J.-T."/>
            <person name="Choi B.-S."/>
            <person name="Jung M."/>
            <person name="Ginzburg D."/>
            <person name="Zhao K."/>
            <person name="Won S.Y."/>
            <person name="Oh T.-J."/>
            <person name="Yu Y."/>
            <person name="Kim N.-H."/>
            <person name="Lee O.R."/>
            <person name="Lee T.-H."/>
            <person name="Bashyal P."/>
            <person name="Kim T.-S."/>
            <person name="Lee W.-H."/>
            <person name="Kawkins C."/>
            <person name="Kim C.-K."/>
            <person name="Kim J.S."/>
            <person name="Ahn B.O."/>
            <person name="Rhee S.Y."/>
            <person name="Sohng J.K."/>
        </authorList>
    </citation>
    <scope>NUCLEOTIDE SEQUENCE</scope>
    <source>
        <tissue evidence="3">Leaf</tissue>
    </source>
</reference>
<feature type="region of interest" description="Disordered" evidence="1">
    <location>
        <begin position="234"/>
        <end position="298"/>
    </location>
</feature>